<evidence type="ECO:0000313" key="11">
    <source>
        <dbReference type="EMBL" id="OUR98919.1"/>
    </source>
</evidence>
<evidence type="ECO:0000256" key="9">
    <source>
        <dbReference type="PIRSR" id="PIRSR000077-4"/>
    </source>
</evidence>
<keyword evidence="4 9" id="KW-1015">Disulfide bond</keyword>
<evidence type="ECO:0000256" key="6">
    <source>
        <dbReference type="NCBIfam" id="TIGR01068"/>
    </source>
</evidence>
<accession>A0A1Y5FB63</accession>
<dbReference type="PROSITE" id="PS51352">
    <property type="entry name" value="THIOREDOXIN_2"/>
    <property type="match status" value="1"/>
</dbReference>
<dbReference type="InterPro" id="IPR017937">
    <property type="entry name" value="Thioredoxin_CS"/>
</dbReference>
<dbReference type="Pfam" id="PF00085">
    <property type="entry name" value="Thioredoxin"/>
    <property type="match status" value="1"/>
</dbReference>
<dbReference type="FunFam" id="3.40.30.10:FF:000001">
    <property type="entry name" value="Thioredoxin"/>
    <property type="match status" value="1"/>
</dbReference>
<comment type="similarity">
    <text evidence="1 7">Belongs to the thioredoxin family.</text>
</comment>
<dbReference type="PANTHER" id="PTHR45663:SF11">
    <property type="entry name" value="GEO12009P1"/>
    <property type="match status" value="1"/>
</dbReference>
<dbReference type="GO" id="GO:0045454">
    <property type="term" value="P:cell redox homeostasis"/>
    <property type="evidence" value="ECO:0007669"/>
    <property type="project" value="TreeGrafter"/>
</dbReference>
<feature type="active site" description="Nucleophile" evidence="8">
    <location>
        <position position="35"/>
    </location>
</feature>
<organism evidence="11 12">
    <name type="scientific">Halobacteriovorax marinus</name>
    <dbReference type="NCBI Taxonomy" id="97084"/>
    <lineage>
        <taxon>Bacteria</taxon>
        <taxon>Pseudomonadati</taxon>
        <taxon>Bdellovibrionota</taxon>
        <taxon>Bacteriovoracia</taxon>
        <taxon>Bacteriovoracales</taxon>
        <taxon>Halobacteriovoraceae</taxon>
        <taxon>Halobacteriovorax</taxon>
    </lineage>
</organism>
<feature type="active site" description="Nucleophile" evidence="8">
    <location>
        <position position="32"/>
    </location>
</feature>
<dbReference type="InterPro" id="IPR036249">
    <property type="entry name" value="Thioredoxin-like_sf"/>
</dbReference>
<evidence type="ECO:0000256" key="2">
    <source>
        <dbReference type="ARBA" id="ARBA00022448"/>
    </source>
</evidence>
<dbReference type="InterPro" id="IPR013766">
    <property type="entry name" value="Thioredoxin_domain"/>
</dbReference>
<feature type="site" description="Contributes to redox potential value" evidence="8">
    <location>
        <position position="34"/>
    </location>
</feature>
<dbReference type="EMBL" id="MAAO01000004">
    <property type="protein sequence ID" value="OUR98919.1"/>
    <property type="molecule type" value="Genomic_DNA"/>
</dbReference>
<dbReference type="GO" id="GO:0005829">
    <property type="term" value="C:cytosol"/>
    <property type="evidence" value="ECO:0007669"/>
    <property type="project" value="TreeGrafter"/>
</dbReference>
<evidence type="ECO:0000256" key="1">
    <source>
        <dbReference type="ARBA" id="ARBA00008987"/>
    </source>
</evidence>
<evidence type="ECO:0000256" key="3">
    <source>
        <dbReference type="ARBA" id="ARBA00022982"/>
    </source>
</evidence>
<evidence type="ECO:0000256" key="7">
    <source>
        <dbReference type="PIRNR" id="PIRNR000077"/>
    </source>
</evidence>
<evidence type="ECO:0000259" key="10">
    <source>
        <dbReference type="PROSITE" id="PS51352"/>
    </source>
</evidence>
<dbReference type="NCBIfam" id="TIGR01068">
    <property type="entry name" value="thioredoxin"/>
    <property type="match status" value="1"/>
</dbReference>
<proteinExistence type="inferred from homology"/>
<evidence type="ECO:0000313" key="12">
    <source>
        <dbReference type="Proteomes" id="UP000196531"/>
    </source>
</evidence>
<feature type="disulfide bond" description="Redox-active" evidence="9">
    <location>
        <begin position="32"/>
        <end position="35"/>
    </location>
</feature>
<reference evidence="12" key="1">
    <citation type="journal article" date="2017" name="Proc. Natl. Acad. Sci. U.S.A.">
        <title>Simulation of Deepwater Horizon oil plume reveals substrate specialization within a complex community of hydrocarbon-degraders.</title>
        <authorList>
            <person name="Hu P."/>
            <person name="Dubinsky E.A."/>
            <person name="Probst A.J."/>
            <person name="Wang J."/>
            <person name="Sieber C.M.K."/>
            <person name="Tom L.M."/>
            <person name="Gardinali P."/>
            <person name="Banfield J.F."/>
            <person name="Atlas R.M."/>
            <person name="Andersen G.L."/>
        </authorList>
    </citation>
    <scope>NUCLEOTIDE SEQUENCE [LARGE SCALE GENOMIC DNA]</scope>
</reference>
<keyword evidence="5 9" id="KW-0676">Redox-active center</keyword>
<keyword evidence="2" id="KW-0813">Transport</keyword>
<dbReference type="InterPro" id="IPR005746">
    <property type="entry name" value="Thioredoxin"/>
</dbReference>
<dbReference type="CDD" id="cd02947">
    <property type="entry name" value="TRX_family"/>
    <property type="match status" value="1"/>
</dbReference>
<feature type="domain" description="Thioredoxin" evidence="10">
    <location>
        <begin position="1"/>
        <end position="107"/>
    </location>
</feature>
<keyword evidence="3" id="KW-0249">Electron transport</keyword>
<dbReference type="AlphaFoldDB" id="A0A1Y5FB63"/>
<dbReference type="GO" id="GO:0015035">
    <property type="term" value="F:protein-disulfide reductase activity"/>
    <property type="evidence" value="ECO:0007669"/>
    <property type="project" value="UniProtKB-UniRule"/>
</dbReference>
<dbReference type="SUPFAM" id="SSF52833">
    <property type="entry name" value="Thioredoxin-like"/>
    <property type="match status" value="1"/>
</dbReference>
<feature type="site" description="Contributes to redox potential value" evidence="8">
    <location>
        <position position="33"/>
    </location>
</feature>
<dbReference type="PRINTS" id="PR00421">
    <property type="entry name" value="THIOREDOXIN"/>
</dbReference>
<dbReference type="Proteomes" id="UP000196531">
    <property type="component" value="Unassembled WGS sequence"/>
</dbReference>
<evidence type="ECO:0000256" key="8">
    <source>
        <dbReference type="PIRSR" id="PIRSR000077-1"/>
    </source>
</evidence>
<evidence type="ECO:0000256" key="4">
    <source>
        <dbReference type="ARBA" id="ARBA00023157"/>
    </source>
</evidence>
<dbReference type="PROSITE" id="PS00194">
    <property type="entry name" value="THIOREDOXIN_1"/>
    <property type="match status" value="1"/>
</dbReference>
<name>A0A1Y5FB63_9BACT</name>
<sequence length="107" mass="11610">MSNVGKTDQASFDADVINSDKPVLVDFWAEWCGPCRTLGPLLDEVAGEIGESAKILKVNVDENGDLAQKYGIRGIPTMIFFKNGEPAKTLVGLQGKEEIKKSLEELA</sequence>
<comment type="caution">
    <text evidence="11">The sequence shown here is derived from an EMBL/GenBank/DDBJ whole genome shotgun (WGS) entry which is preliminary data.</text>
</comment>
<dbReference type="PANTHER" id="PTHR45663">
    <property type="entry name" value="GEO12009P1"/>
    <property type="match status" value="1"/>
</dbReference>
<gene>
    <name evidence="11" type="ORF">A9Q84_05770</name>
</gene>
<protein>
    <recommendedName>
        <fullName evidence="6 7">Thioredoxin</fullName>
    </recommendedName>
</protein>
<dbReference type="Gene3D" id="3.40.30.10">
    <property type="entry name" value="Glutaredoxin"/>
    <property type="match status" value="1"/>
</dbReference>
<dbReference type="PIRSF" id="PIRSF000077">
    <property type="entry name" value="Thioredoxin"/>
    <property type="match status" value="1"/>
</dbReference>
<feature type="site" description="Deprotonates C-terminal active site Cys" evidence="8">
    <location>
        <position position="26"/>
    </location>
</feature>
<evidence type="ECO:0000256" key="5">
    <source>
        <dbReference type="ARBA" id="ARBA00023284"/>
    </source>
</evidence>